<reference evidence="7 8" key="1">
    <citation type="journal article" date="2016" name="Nat. Commun.">
        <title>Thousands of microbial genomes shed light on interconnected biogeochemical processes in an aquifer system.</title>
        <authorList>
            <person name="Anantharaman K."/>
            <person name="Brown C.T."/>
            <person name="Hug L.A."/>
            <person name="Sharon I."/>
            <person name="Castelle C.J."/>
            <person name="Probst A.J."/>
            <person name="Thomas B.C."/>
            <person name="Singh A."/>
            <person name="Wilkins M.J."/>
            <person name="Karaoz U."/>
            <person name="Brodie E.L."/>
            <person name="Williams K.H."/>
            <person name="Hubbard S.S."/>
            <person name="Banfield J.F."/>
        </authorList>
    </citation>
    <scope>NUCLEOTIDE SEQUENCE [LARGE SCALE GENOMIC DNA]</scope>
</reference>
<organism evidence="7 8">
    <name type="scientific">Candidatus Curtissbacteria bacterium RIFCSPHIGHO2_01_FULL_41_13</name>
    <dbReference type="NCBI Taxonomy" id="1797745"/>
    <lineage>
        <taxon>Bacteria</taxon>
        <taxon>Candidatus Curtissiibacteriota</taxon>
    </lineage>
</organism>
<evidence type="ECO:0000256" key="1">
    <source>
        <dbReference type="ARBA" id="ARBA00004370"/>
    </source>
</evidence>
<comment type="subcellular location">
    <subcellularLocation>
        <location evidence="1">Membrane</location>
    </subcellularLocation>
</comment>
<gene>
    <name evidence="7" type="ORF">A2696_03490</name>
</gene>
<keyword evidence="4" id="KW-0406">Ion transport</keyword>
<comment type="caution">
    <text evidence="7">The sequence shown here is derived from an EMBL/GenBank/DDBJ whole genome shotgun (WGS) entry which is preliminary data.</text>
</comment>
<sequence>MKNRRKIAKIAKLLFKNSLTSGEIDIKKAGSILKSLTKKPVPDTIKVLKIYKRLIEIALSWEDILIETADRLALDKKLQSQLLLKTGAQKIKYRLNPKIITGAKITHGDWVYDASLDAKLKQLTMNER</sequence>
<dbReference type="EMBL" id="MFBA01000011">
    <property type="protein sequence ID" value="OGD85894.1"/>
    <property type="molecule type" value="Genomic_DNA"/>
</dbReference>
<dbReference type="AlphaFoldDB" id="A0A1F5G262"/>
<evidence type="ECO:0000256" key="2">
    <source>
        <dbReference type="ARBA" id="ARBA00022448"/>
    </source>
</evidence>
<evidence type="ECO:0000313" key="7">
    <source>
        <dbReference type="EMBL" id="OGD85894.1"/>
    </source>
</evidence>
<evidence type="ECO:0000256" key="3">
    <source>
        <dbReference type="ARBA" id="ARBA00022781"/>
    </source>
</evidence>
<dbReference type="Pfam" id="PF00213">
    <property type="entry name" value="OSCP"/>
    <property type="match status" value="1"/>
</dbReference>
<dbReference type="InterPro" id="IPR000711">
    <property type="entry name" value="ATPase_OSCP/dsu"/>
</dbReference>
<keyword evidence="3" id="KW-0375">Hydrogen ion transport</keyword>
<evidence type="ECO:0000256" key="4">
    <source>
        <dbReference type="ARBA" id="ARBA00023065"/>
    </source>
</evidence>
<proteinExistence type="predicted"/>
<dbReference type="GO" id="GO:0016020">
    <property type="term" value="C:membrane"/>
    <property type="evidence" value="ECO:0007669"/>
    <property type="project" value="UniProtKB-SubCell"/>
</dbReference>
<evidence type="ECO:0000313" key="8">
    <source>
        <dbReference type="Proteomes" id="UP000177069"/>
    </source>
</evidence>
<keyword evidence="6" id="KW-0066">ATP synthesis</keyword>
<evidence type="ECO:0000256" key="6">
    <source>
        <dbReference type="ARBA" id="ARBA00023310"/>
    </source>
</evidence>
<accession>A0A1F5G262</accession>
<dbReference type="Proteomes" id="UP000177069">
    <property type="component" value="Unassembled WGS sequence"/>
</dbReference>
<evidence type="ECO:0000256" key="5">
    <source>
        <dbReference type="ARBA" id="ARBA00023136"/>
    </source>
</evidence>
<keyword evidence="2" id="KW-0813">Transport</keyword>
<protein>
    <submittedName>
        <fullName evidence="7">Uncharacterized protein</fullName>
    </submittedName>
</protein>
<dbReference type="GO" id="GO:0046933">
    <property type="term" value="F:proton-transporting ATP synthase activity, rotational mechanism"/>
    <property type="evidence" value="ECO:0007669"/>
    <property type="project" value="InterPro"/>
</dbReference>
<name>A0A1F5G262_9BACT</name>
<keyword evidence="5" id="KW-0472">Membrane</keyword>